<dbReference type="Proteomes" id="UP001320122">
    <property type="component" value="Unassembled WGS sequence"/>
</dbReference>
<reference evidence="1 2" key="1">
    <citation type="journal article" date="2021" name="Front. Microbiol.">
        <title>Aerobic Denitrification and Heterotrophic Sulfur Oxidation in the Genus Halomonas Revealed by Six Novel Species Characterizations and Genome-Based Analysis.</title>
        <authorList>
            <person name="Wang L."/>
            <person name="Shao Z."/>
        </authorList>
    </citation>
    <scope>NUCLEOTIDE SEQUENCE [LARGE SCALE GENOMIC DNA]</scope>
    <source>
        <strain evidence="1 2">MCCC 1A11036</strain>
    </source>
</reference>
<evidence type="ECO:0000313" key="1">
    <source>
        <dbReference type="EMBL" id="MCE8020179.1"/>
    </source>
</evidence>
<evidence type="ECO:0000313" key="2">
    <source>
        <dbReference type="Proteomes" id="UP001320122"/>
    </source>
</evidence>
<proteinExistence type="predicted"/>
<dbReference type="EMBL" id="JABFTT010000005">
    <property type="protein sequence ID" value="MCE8020179.1"/>
    <property type="molecule type" value="Genomic_DNA"/>
</dbReference>
<keyword evidence="2" id="KW-1185">Reference proteome</keyword>
<gene>
    <name evidence="1" type="ORF">HOP51_08630</name>
</gene>
<accession>A0ABS9AEN9</accession>
<organism evidence="1 2">
    <name type="scientific">Billgrantia zhangzhouensis</name>
    <dbReference type="NCBI Taxonomy" id="2733481"/>
    <lineage>
        <taxon>Bacteria</taxon>
        <taxon>Pseudomonadati</taxon>
        <taxon>Pseudomonadota</taxon>
        <taxon>Gammaproteobacteria</taxon>
        <taxon>Oceanospirillales</taxon>
        <taxon>Halomonadaceae</taxon>
        <taxon>Billgrantia</taxon>
    </lineage>
</organism>
<sequence length="55" mass="6467">MSRPRANDRRHHAYIVVRGRRLATLHGDEVQELRERAHAQACRMGLHRAVVEIDR</sequence>
<protein>
    <submittedName>
        <fullName evidence="1">Uncharacterized protein</fullName>
    </submittedName>
</protein>
<comment type="caution">
    <text evidence="1">The sequence shown here is derived from an EMBL/GenBank/DDBJ whole genome shotgun (WGS) entry which is preliminary data.</text>
</comment>
<name>A0ABS9AEN9_9GAMM</name>
<dbReference type="RefSeq" id="WP_234273535.1">
    <property type="nucleotide sequence ID" value="NZ_JABFTT010000005.1"/>
</dbReference>